<name>A0A1I1MYF5_9BACT</name>
<feature type="domain" description="Signal transduction histidine kinase internal region" evidence="2">
    <location>
        <begin position="158"/>
        <end position="235"/>
    </location>
</feature>
<keyword evidence="1" id="KW-0472">Membrane</keyword>
<dbReference type="PANTHER" id="PTHR34220:SF7">
    <property type="entry name" value="SENSOR HISTIDINE KINASE YPDA"/>
    <property type="match status" value="1"/>
</dbReference>
<evidence type="ECO:0000313" key="4">
    <source>
        <dbReference type="Proteomes" id="UP000198598"/>
    </source>
</evidence>
<feature type="transmembrane region" description="Helical" evidence="1">
    <location>
        <begin position="12"/>
        <end position="33"/>
    </location>
</feature>
<keyword evidence="1" id="KW-1133">Transmembrane helix</keyword>
<dbReference type="GO" id="GO:0000155">
    <property type="term" value="F:phosphorelay sensor kinase activity"/>
    <property type="evidence" value="ECO:0007669"/>
    <property type="project" value="InterPro"/>
</dbReference>
<gene>
    <name evidence="3" type="ORF">SAMN05216167_102764</name>
</gene>
<keyword evidence="3" id="KW-0808">Transferase</keyword>
<dbReference type="OrthoDB" id="924822at2"/>
<reference evidence="3 4" key="1">
    <citation type="submission" date="2016-10" db="EMBL/GenBank/DDBJ databases">
        <authorList>
            <person name="de Groot N.N."/>
        </authorList>
    </citation>
    <scope>NUCLEOTIDE SEQUENCE [LARGE SCALE GENOMIC DNA]</scope>
    <source>
        <strain evidence="3 4">DSM 26130</strain>
    </source>
</reference>
<evidence type="ECO:0000313" key="3">
    <source>
        <dbReference type="EMBL" id="SFC90195.1"/>
    </source>
</evidence>
<dbReference type="InterPro" id="IPR010559">
    <property type="entry name" value="Sig_transdc_His_kin_internal"/>
</dbReference>
<dbReference type="Proteomes" id="UP000198598">
    <property type="component" value="Unassembled WGS sequence"/>
</dbReference>
<proteinExistence type="predicted"/>
<sequence>MTPSRDVKLRLFGPLALFVFGRIFFRLKVFLGVPLLQQLQASTVALVCGYIGWELGRVAVQAIQRHYPGIPRTRQRLNLLVAAILVLANINSGLRLLINYVLDIGVYKLSLIDHIETTGIQIVYACVYVGIYEGMYLIQQWRQIYQEKEELMKTEWQARLDSLKNQVNPHFLFNALNALSALIDESPAQASQFVDELSKVYRYMLQSNDRELTTLEAELGFIRAYAHLLQTRYGAGILVQINVPDQYLTYSIPSLSLQLLVENAVKHNIVASGKPLTIEITTTRLPEATGESMRLLVRNNLQRKNGQVLSNGVGLSNISAKYHMLAKTDIMVQDQNGHFSVVLPLLSPGNTSPN</sequence>
<dbReference type="RefSeq" id="WP_093824957.1">
    <property type="nucleotide sequence ID" value="NZ_FOLQ01000002.1"/>
</dbReference>
<dbReference type="PANTHER" id="PTHR34220">
    <property type="entry name" value="SENSOR HISTIDINE KINASE YPDA"/>
    <property type="match status" value="1"/>
</dbReference>
<evidence type="ECO:0000259" key="2">
    <source>
        <dbReference type="Pfam" id="PF06580"/>
    </source>
</evidence>
<keyword evidence="4" id="KW-1185">Reference proteome</keyword>
<feature type="transmembrane region" description="Helical" evidence="1">
    <location>
        <begin position="118"/>
        <end position="138"/>
    </location>
</feature>
<keyword evidence="3" id="KW-0418">Kinase</keyword>
<accession>A0A1I1MYF5</accession>
<evidence type="ECO:0000256" key="1">
    <source>
        <dbReference type="SAM" id="Phobius"/>
    </source>
</evidence>
<feature type="transmembrane region" description="Helical" evidence="1">
    <location>
        <begin position="39"/>
        <end position="56"/>
    </location>
</feature>
<feature type="transmembrane region" description="Helical" evidence="1">
    <location>
        <begin position="77"/>
        <end position="98"/>
    </location>
</feature>
<organism evidence="3 4">
    <name type="scientific">Spirosoma endophyticum</name>
    <dbReference type="NCBI Taxonomy" id="662367"/>
    <lineage>
        <taxon>Bacteria</taxon>
        <taxon>Pseudomonadati</taxon>
        <taxon>Bacteroidota</taxon>
        <taxon>Cytophagia</taxon>
        <taxon>Cytophagales</taxon>
        <taxon>Cytophagaceae</taxon>
        <taxon>Spirosoma</taxon>
    </lineage>
</organism>
<dbReference type="GO" id="GO:0016020">
    <property type="term" value="C:membrane"/>
    <property type="evidence" value="ECO:0007669"/>
    <property type="project" value="InterPro"/>
</dbReference>
<keyword evidence="1" id="KW-0812">Transmembrane</keyword>
<dbReference type="EMBL" id="FOLQ01000002">
    <property type="protein sequence ID" value="SFC90195.1"/>
    <property type="molecule type" value="Genomic_DNA"/>
</dbReference>
<dbReference type="STRING" id="662367.SAMN05216167_102764"/>
<dbReference type="Pfam" id="PF06580">
    <property type="entry name" value="His_kinase"/>
    <property type="match status" value="1"/>
</dbReference>
<dbReference type="InterPro" id="IPR050640">
    <property type="entry name" value="Bact_2-comp_sensor_kinase"/>
</dbReference>
<dbReference type="AlphaFoldDB" id="A0A1I1MYF5"/>
<protein>
    <submittedName>
        <fullName evidence="3">Histidine kinase</fullName>
    </submittedName>
</protein>